<feature type="coiled-coil region" evidence="1">
    <location>
        <begin position="99"/>
        <end position="168"/>
    </location>
</feature>
<keyword evidence="1" id="KW-0175">Coiled coil</keyword>
<dbReference type="AlphaFoldDB" id="A0A2G5CMT2"/>
<reference evidence="4 5" key="1">
    <citation type="submission" date="2017-09" db="EMBL/GenBank/DDBJ databases">
        <title>WGS assembly of Aquilegia coerulea Goldsmith.</title>
        <authorList>
            <person name="Hodges S."/>
            <person name="Kramer E."/>
            <person name="Nordborg M."/>
            <person name="Tomkins J."/>
            <person name="Borevitz J."/>
            <person name="Derieg N."/>
            <person name="Yan J."/>
            <person name="Mihaltcheva S."/>
            <person name="Hayes R.D."/>
            <person name="Rokhsar D."/>
        </authorList>
    </citation>
    <scope>NUCLEOTIDE SEQUENCE [LARGE SCALE GENOMIC DNA]</scope>
    <source>
        <strain evidence="5">cv. Goldsmith</strain>
    </source>
</reference>
<accession>A0A2G5CMT2</accession>
<dbReference type="Proteomes" id="UP000230069">
    <property type="component" value="Unassembled WGS sequence"/>
</dbReference>
<evidence type="ECO:0000313" key="4">
    <source>
        <dbReference type="EMBL" id="PIA32157.1"/>
    </source>
</evidence>
<dbReference type="InParanoid" id="A0A2G5CMT2"/>
<evidence type="ECO:0000313" key="5">
    <source>
        <dbReference type="Proteomes" id="UP000230069"/>
    </source>
</evidence>
<feature type="region of interest" description="Disordered" evidence="2">
    <location>
        <begin position="1"/>
        <end position="27"/>
    </location>
</feature>
<gene>
    <name evidence="4" type="ORF">AQUCO_04500034v1</name>
</gene>
<organism evidence="4 5">
    <name type="scientific">Aquilegia coerulea</name>
    <name type="common">Rocky mountain columbine</name>
    <dbReference type="NCBI Taxonomy" id="218851"/>
    <lineage>
        <taxon>Eukaryota</taxon>
        <taxon>Viridiplantae</taxon>
        <taxon>Streptophyta</taxon>
        <taxon>Embryophyta</taxon>
        <taxon>Tracheophyta</taxon>
        <taxon>Spermatophyta</taxon>
        <taxon>Magnoliopsida</taxon>
        <taxon>Ranunculales</taxon>
        <taxon>Ranunculaceae</taxon>
        <taxon>Thalictroideae</taxon>
        <taxon>Aquilegia</taxon>
    </lineage>
</organism>
<evidence type="ECO:0000256" key="1">
    <source>
        <dbReference type="SAM" id="Coils"/>
    </source>
</evidence>
<dbReference type="EMBL" id="KZ305062">
    <property type="protein sequence ID" value="PIA32157.1"/>
    <property type="molecule type" value="Genomic_DNA"/>
</dbReference>
<protein>
    <submittedName>
        <fullName evidence="4">Uncharacterized protein</fullName>
    </submittedName>
</protein>
<keyword evidence="5" id="KW-1185">Reference proteome</keyword>
<keyword evidence="3" id="KW-0812">Transmembrane</keyword>
<name>A0A2G5CMT2_AQUCA</name>
<evidence type="ECO:0000256" key="2">
    <source>
        <dbReference type="SAM" id="MobiDB-lite"/>
    </source>
</evidence>
<dbReference type="OrthoDB" id="1991383at2759"/>
<feature type="compositionally biased region" description="Basic and acidic residues" evidence="2">
    <location>
        <begin position="1"/>
        <end position="18"/>
    </location>
</feature>
<feature type="transmembrane region" description="Helical" evidence="3">
    <location>
        <begin position="170"/>
        <end position="190"/>
    </location>
</feature>
<keyword evidence="3" id="KW-0472">Membrane</keyword>
<sequence length="194" mass="22230">MQRDSNGKERKETEEVKFEAPPTRSTEERLQTNGREMFLGITGIMQSITNEQQKAEFFFSNVDELRKIIAEFEKVGCNGATHKKCVDAMESWMLFLREKQEAEEKLAHVDKRLAEAGLKLAEEEELLAETEEELAHVGKRLAEAGLELAEEEELLAELNNALAEARLSRFFRYVLLFVCCVVGCVLVEYLRQII</sequence>
<proteinExistence type="predicted"/>
<evidence type="ECO:0000256" key="3">
    <source>
        <dbReference type="SAM" id="Phobius"/>
    </source>
</evidence>
<keyword evidence="3" id="KW-1133">Transmembrane helix</keyword>